<dbReference type="PANTHER" id="PTHR40047">
    <property type="entry name" value="UPF0703 PROTEIN YCGQ"/>
    <property type="match status" value="1"/>
</dbReference>
<evidence type="ECO:0000313" key="5">
    <source>
        <dbReference type="EMBL" id="MCH6264581.1"/>
    </source>
</evidence>
<reference evidence="4" key="1">
    <citation type="submission" date="2021-05" db="EMBL/GenBank/DDBJ databases">
        <title>Novel Bacillus species.</title>
        <authorList>
            <person name="Liu G."/>
        </authorList>
    </citation>
    <scope>NUCLEOTIDE SEQUENCE</scope>
    <source>
        <strain evidence="4 6">FJAT-50051</strain>
    </source>
</reference>
<name>A0A942T4M4_9BACI</name>
<dbReference type="InterPro" id="IPR015402">
    <property type="entry name" value="DUF1980"/>
</dbReference>
<protein>
    <submittedName>
        <fullName evidence="4">TIGR03943 family protein</fullName>
    </submittedName>
</protein>
<dbReference type="PANTHER" id="PTHR40047:SF1">
    <property type="entry name" value="UPF0703 PROTEIN YCGQ"/>
    <property type="match status" value="1"/>
</dbReference>
<evidence type="ECO:0000259" key="2">
    <source>
        <dbReference type="Pfam" id="PF09323"/>
    </source>
</evidence>
<evidence type="ECO:0000259" key="3">
    <source>
        <dbReference type="Pfam" id="PF21537"/>
    </source>
</evidence>
<organism evidence="4">
    <name type="scientific">Neobacillus citreus</name>
    <dbReference type="NCBI Taxonomy" id="2833578"/>
    <lineage>
        <taxon>Bacteria</taxon>
        <taxon>Bacillati</taxon>
        <taxon>Bacillota</taxon>
        <taxon>Bacilli</taxon>
        <taxon>Bacillales</taxon>
        <taxon>Bacillaceae</taxon>
        <taxon>Neobacillus</taxon>
    </lineage>
</organism>
<feature type="domain" description="DUF1980" evidence="3">
    <location>
        <begin position="146"/>
        <end position="285"/>
    </location>
</feature>
<keyword evidence="1" id="KW-0812">Transmembrane</keyword>
<keyword evidence="1" id="KW-0472">Membrane</keyword>
<evidence type="ECO:0000313" key="4">
    <source>
        <dbReference type="EMBL" id="MBS4186209.1"/>
    </source>
</evidence>
<dbReference type="Proteomes" id="UP000677265">
    <property type="component" value="Unassembled WGS sequence"/>
</dbReference>
<dbReference type="NCBIfam" id="TIGR03943">
    <property type="entry name" value="TIGR03943 family putative permease subunit"/>
    <property type="match status" value="1"/>
</dbReference>
<dbReference type="EMBL" id="JAGYPE010000006">
    <property type="protein sequence ID" value="MBS4186209.1"/>
    <property type="molecule type" value="Genomic_DNA"/>
</dbReference>
<gene>
    <name evidence="5" type="ORF">KHB02_003445</name>
    <name evidence="4" type="ORF">KHB02_32975</name>
</gene>
<dbReference type="InterPro" id="IPR052955">
    <property type="entry name" value="UPF0703_membrane_permease"/>
</dbReference>
<proteinExistence type="predicted"/>
<dbReference type="AlphaFoldDB" id="A0A942T4M4"/>
<keyword evidence="1" id="KW-1133">Transmembrane helix</keyword>
<feature type="transmembrane region" description="Helical" evidence="1">
    <location>
        <begin position="89"/>
        <end position="108"/>
    </location>
</feature>
<evidence type="ECO:0000313" key="6">
    <source>
        <dbReference type="Proteomes" id="UP000677265"/>
    </source>
</evidence>
<accession>A0A942T4M4</accession>
<dbReference type="InterPro" id="IPR048493">
    <property type="entry name" value="DUF1980_N"/>
</dbReference>
<dbReference type="RefSeq" id="WP_213145993.1">
    <property type="nucleotide sequence ID" value="NZ_JAGYPE020000003.1"/>
</dbReference>
<dbReference type="EMBL" id="JAGYPE020000003">
    <property type="protein sequence ID" value="MCH6264581.1"/>
    <property type="molecule type" value="Genomic_DNA"/>
</dbReference>
<sequence>MFRVVILLLFTNLFFYLHLSGNISKYINMKYSFLSYSMIYALFFLTIVEGIRWYLKEKKSEIELECHECHHDHSHDHKKLSFGKKLKRTVSYTMIVLPALTGVFLPVATLDSQLVNAKGFSFPTLEDGADRYGMHQILNPDMSKFMGQDAFTDLVKKEFKSYKGNDHITLTDEDYLKGLEVIYNFSGEFVGKTMTMKGFSYNGPGLNGNQIFLFRFGIIHCIADSGVFGMMIQFPENVHIPNDQWYEVTGTMDTMYYQPFKMKIPILKVTDYKIIEQPKDAYVYRNSF</sequence>
<feature type="domain" description="DUF1980" evidence="2">
    <location>
        <begin position="2"/>
        <end position="120"/>
    </location>
</feature>
<comment type="caution">
    <text evidence="4">The sequence shown here is derived from an EMBL/GenBank/DDBJ whole genome shotgun (WGS) entry which is preliminary data.</text>
</comment>
<dbReference type="InterPro" id="IPR048447">
    <property type="entry name" value="DUF1980_C"/>
</dbReference>
<evidence type="ECO:0000256" key="1">
    <source>
        <dbReference type="SAM" id="Phobius"/>
    </source>
</evidence>
<feature type="transmembrane region" description="Helical" evidence="1">
    <location>
        <begin position="36"/>
        <end position="55"/>
    </location>
</feature>
<dbReference type="Pfam" id="PF21537">
    <property type="entry name" value="DUF1980_C"/>
    <property type="match status" value="1"/>
</dbReference>
<dbReference type="Pfam" id="PF09323">
    <property type="entry name" value="DUF1980"/>
    <property type="match status" value="1"/>
</dbReference>
<keyword evidence="6" id="KW-1185">Reference proteome</keyword>